<gene>
    <name evidence="1" type="ORF">GCM10007108_05150</name>
</gene>
<organism evidence="1 2">
    <name type="scientific">Thermogymnomonas acidicola</name>
    <dbReference type="NCBI Taxonomy" id="399579"/>
    <lineage>
        <taxon>Archaea</taxon>
        <taxon>Methanobacteriati</taxon>
        <taxon>Thermoplasmatota</taxon>
        <taxon>Thermoplasmata</taxon>
        <taxon>Thermoplasmatales</taxon>
        <taxon>Thermogymnomonas</taxon>
    </lineage>
</organism>
<reference evidence="1" key="2">
    <citation type="submission" date="2022-09" db="EMBL/GenBank/DDBJ databases">
        <authorList>
            <person name="Sun Q."/>
            <person name="Ohkuma M."/>
        </authorList>
    </citation>
    <scope>NUCLEOTIDE SEQUENCE</scope>
    <source>
        <strain evidence="1">JCM 13583</strain>
    </source>
</reference>
<dbReference type="EMBL" id="BMNY01000001">
    <property type="protein sequence ID" value="GGM70011.1"/>
    <property type="molecule type" value="Genomic_DNA"/>
</dbReference>
<accession>A0AA37BQG8</accession>
<reference evidence="1" key="1">
    <citation type="journal article" date="2014" name="Int. J. Syst. Evol. Microbiol.">
        <title>Complete genome sequence of Corynebacterium casei LMG S-19264T (=DSM 44701T), isolated from a smear-ripened cheese.</title>
        <authorList>
            <consortium name="US DOE Joint Genome Institute (JGI-PGF)"/>
            <person name="Walter F."/>
            <person name="Albersmeier A."/>
            <person name="Kalinowski J."/>
            <person name="Ruckert C."/>
        </authorList>
    </citation>
    <scope>NUCLEOTIDE SEQUENCE</scope>
    <source>
        <strain evidence="1">JCM 13583</strain>
    </source>
</reference>
<dbReference type="AlphaFoldDB" id="A0AA37BQG8"/>
<comment type="caution">
    <text evidence="1">The sequence shown here is derived from an EMBL/GenBank/DDBJ whole genome shotgun (WGS) entry which is preliminary data.</text>
</comment>
<protein>
    <submittedName>
        <fullName evidence="1">Uncharacterized protein</fullName>
    </submittedName>
</protein>
<evidence type="ECO:0000313" key="2">
    <source>
        <dbReference type="Proteomes" id="UP000632195"/>
    </source>
</evidence>
<name>A0AA37BQG8_9ARCH</name>
<evidence type="ECO:0000313" key="1">
    <source>
        <dbReference type="EMBL" id="GGM70011.1"/>
    </source>
</evidence>
<sequence>MNRKTMIAIVALVATLLPAVAVADVMVQGFVNGNSQAVPDAFYVQPGSNYMQAHSAAGFTWMSKSVSESEILGNITLGFMTNETIYEVNVLDVNFSSGASGDFNITVTVPSGVSGTVAFPEDTAMWVSNEPFTLSYSGIHFASGSTTYEFNLASPGTTSEVFDNVNHSTHLYIAFVVGAGPADESYSFLVTMSLLSS</sequence>
<keyword evidence="2" id="KW-1185">Reference proteome</keyword>
<dbReference type="RefSeq" id="WP_188680053.1">
    <property type="nucleotide sequence ID" value="NZ_BMNY01000001.1"/>
</dbReference>
<dbReference type="Proteomes" id="UP000632195">
    <property type="component" value="Unassembled WGS sequence"/>
</dbReference>
<proteinExistence type="predicted"/>